<feature type="repeat" description="TPR" evidence="3">
    <location>
        <begin position="319"/>
        <end position="352"/>
    </location>
</feature>
<evidence type="ECO:0000313" key="5">
    <source>
        <dbReference type="Proteomes" id="UP000004374"/>
    </source>
</evidence>
<sequence>MKNIEINGKIMTKRNIAKSIAAFIVFSVMTSSVFEQQASGASGDYTLLTETLHSAVLNESRTITVQLPKSYASTPNKKYPVIYRLDGKGNIPLITAVLEKLQDASAAPEVIIVAIENTDRMRDLFPTVNQEPQGPVGIGGGAPKFLTFIEKELIPFVDKKYRTHNFKVIAGASAAGVFVLYALQTKPELFQAHLAYSAAVWWDHGASVKSTKAFMANTKNLDNYLYMNIGEESGFMRHRYDDLQHFMSSNTPKGLTFISEEFATVPHGLTSVAGIFNAYHQLFLPLRMPLRAFTSDTRSIADYYNRLSQQYGEQTSPPEWLVRELGYHFVNTGNLEQAIKLFEYGITLYPDKPDAYNGLAYGYEQGERYEESLAQVNKALALAAQGYDGYDVYLARKEQLLKLLAQ</sequence>
<dbReference type="PROSITE" id="PS50005">
    <property type="entry name" value="TPR"/>
    <property type="match status" value="1"/>
</dbReference>
<dbReference type="Gene3D" id="1.25.40.10">
    <property type="entry name" value="Tetratricopeptide repeat domain"/>
    <property type="match status" value="1"/>
</dbReference>
<dbReference type="STRING" id="562729.RNAN_0408"/>
<dbReference type="InterPro" id="IPR011990">
    <property type="entry name" value="TPR-like_helical_dom_sf"/>
</dbReference>
<dbReference type="Proteomes" id="UP000004374">
    <property type="component" value="Unassembled WGS sequence"/>
</dbReference>
<evidence type="ECO:0000256" key="1">
    <source>
        <dbReference type="ARBA" id="ARBA00005622"/>
    </source>
</evidence>
<keyword evidence="5" id="KW-1185">Reference proteome</keyword>
<comment type="caution">
    <text evidence="4">The sequence shown here is derived from an EMBL/GenBank/DDBJ whole genome shotgun (WGS) entry which is preliminary data.</text>
</comment>
<dbReference type="GO" id="GO:0016788">
    <property type="term" value="F:hydrolase activity, acting on ester bonds"/>
    <property type="evidence" value="ECO:0007669"/>
    <property type="project" value="TreeGrafter"/>
</dbReference>
<dbReference type="EMBL" id="BAFK01000002">
    <property type="protein sequence ID" value="GAB57440.1"/>
    <property type="molecule type" value="Genomic_DNA"/>
</dbReference>
<organism evidence="4 5">
    <name type="scientific">Rheinheimera nanhaiensis E407-8</name>
    <dbReference type="NCBI Taxonomy" id="562729"/>
    <lineage>
        <taxon>Bacteria</taxon>
        <taxon>Pseudomonadati</taxon>
        <taxon>Pseudomonadota</taxon>
        <taxon>Gammaproteobacteria</taxon>
        <taxon>Chromatiales</taxon>
        <taxon>Chromatiaceae</taxon>
        <taxon>Rheinheimera</taxon>
    </lineage>
</organism>
<dbReference type="PANTHER" id="PTHR40841:SF2">
    <property type="entry name" value="SIDEROPHORE-DEGRADING ESTERASE (EUROFUNG)"/>
    <property type="match status" value="1"/>
</dbReference>
<keyword evidence="3" id="KW-0802">TPR repeat</keyword>
<evidence type="ECO:0000256" key="2">
    <source>
        <dbReference type="ARBA" id="ARBA00022801"/>
    </source>
</evidence>
<dbReference type="InterPro" id="IPR019734">
    <property type="entry name" value="TPR_rpt"/>
</dbReference>
<evidence type="ECO:0000313" key="4">
    <source>
        <dbReference type="EMBL" id="GAB57440.1"/>
    </source>
</evidence>
<dbReference type="SUPFAM" id="SSF48452">
    <property type="entry name" value="TPR-like"/>
    <property type="match status" value="1"/>
</dbReference>
<name>I1DTR2_9GAMM</name>
<proteinExistence type="inferred from homology"/>
<dbReference type="InterPro" id="IPR000801">
    <property type="entry name" value="Esterase-like"/>
</dbReference>
<dbReference type="Gene3D" id="3.40.50.1820">
    <property type="entry name" value="alpha/beta hydrolase"/>
    <property type="match status" value="1"/>
</dbReference>
<reference evidence="4 5" key="1">
    <citation type="journal article" date="2012" name="J. Bacteriol.">
        <title>Genome Sequence of the Protease-Producing Bacterium Rheinheimera nanhaiensis E407-8T, Isolated from Deep-Sea Sediment of the South China Sea.</title>
        <authorList>
            <person name="Zhang X.-Y."/>
            <person name="Zhang Y.-J."/>
            <person name="Qin Q.-L."/>
            <person name="Xie B.-B."/>
            <person name="Chen X.-L."/>
            <person name="Zhou B.-C."/>
            <person name="Zhang Y.-Z."/>
        </authorList>
    </citation>
    <scope>NUCLEOTIDE SEQUENCE [LARGE SCALE GENOMIC DNA]</scope>
    <source>
        <strain evidence="4 5">E407-8</strain>
    </source>
</reference>
<dbReference type="PANTHER" id="PTHR40841">
    <property type="entry name" value="SIDEROPHORE TRIACETYLFUSARININE C ESTERASE"/>
    <property type="match status" value="1"/>
</dbReference>
<accession>I1DTR2</accession>
<dbReference type="InterPro" id="IPR029058">
    <property type="entry name" value="AB_hydrolase_fold"/>
</dbReference>
<dbReference type="Pfam" id="PF00756">
    <property type="entry name" value="Esterase"/>
    <property type="match status" value="1"/>
</dbReference>
<comment type="similarity">
    <text evidence="1">Belongs to the esterase D family.</text>
</comment>
<evidence type="ECO:0000256" key="3">
    <source>
        <dbReference type="PROSITE-ProRule" id="PRU00339"/>
    </source>
</evidence>
<gene>
    <name evidence="4" type="ORF">RNAN_0408</name>
</gene>
<protein>
    <submittedName>
        <fullName evidence="4">Esterase</fullName>
    </submittedName>
</protein>
<dbReference type="InterPro" id="IPR052558">
    <property type="entry name" value="Siderophore_Hydrolase_D"/>
</dbReference>
<dbReference type="RefSeq" id="WP_008218244.1">
    <property type="nucleotide sequence ID" value="NZ_BAFK01000002.1"/>
</dbReference>
<dbReference type="SUPFAM" id="SSF53474">
    <property type="entry name" value="alpha/beta-Hydrolases"/>
    <property type="match status" value="1"/>
</dbReference>
<dbReference type="AlphaFoldDB" id="I1DTR2"/>
<keyword evidence="2" id="KW-0378">Hydrolase</keyword>